<dbReference type="PANTHER" id="PTHR31128">
    <property type="entry name" value="PROTEIN CBR-CLEC-135-RELATED"/>
    <property type="match status" value="1"/>
</dbReference>
<organism evidence="1">
    <name type="scientific">Brugia malayi</name>
    <name type="common">Filarial nematode worm</name>
    <dbReference type="NCBI Taxonomy" id="6279"/>
    <lineage>
        <taxon>Eukaryota</taxon>
        <taxon>Metazoa</taxon>
        <taxon>Ecdysozoa</taxon>
        <taxon>Nematoda</taxon>
        <taxon>Chromadorea</taxon>
        <taxon>Rhabditida</taxon>
        <taxon>Spirurina</taxon>
        <taxon>Spiruromorpha</taxon>
        <taxon>Filarioidea</taxon>
        <taxon>Onchocercidae</taxon>
        <taxon>Brugia</taxon>
    </lineage>
</organism>
<dbReference type="KEGG" id="bmy:BM_BM17560"/>
<dbReference type="CTD" id="66058859"/>
<sequence length="178" mass="20553">MYHCKERRRSESDSVRRNGYEPIAQFDSSQIPPDYLVHEAHDGRLISDSYEIEWPKRPQFGAQTIHTVSKLLRQNDFRLYYQIPSSKQNAIPIHIPLCLAYMSTAGKIYHFPIACTIDDNTGRKSWRVLYGDSRPSTFATLSALVKYHKIYSYMDPKTGAIDTFPVWKGAIIDFDDAD</sequence>
<dbReference type="OrthoDB" id="5818094at2759"/>
<dbReference type="AlphaFoldDB" id="A0A4E9FER5"/>
<dbReference type="RefSeq" id="XP_042935301.1">
    <property type="nucleotide sequence ID" value="XM_043079367.1"/>
</dbReference>
<dbReference type="EMBL" id="CAAKNF010000193">
    <property type="protein sequence ID" value="VIO94922.1"/>
    <property type="molecule type" value="Genomic_DNA"/>
</dbReference>
<reference evidence="3" key="3">
    <citation type="submission" date="2019-12" db="UniProtKB">
        <authorList>
            <consortium name="WormBaseParasite"/>
        </authorList>
    </citation>
    <scope>IDENTIFICATION</scope>
</reference>
<reference evidence="1" key="2">
    <citation type="submission" date="2019-04" db="EMBL/GenBank/DDBJ databases">
        <authorList>
            <person name="Howe K."/>
            <person name="Paulini M."/>
            <person name="Williams G."/>
        </authorList>
    </citation>
    <scope>NUCLEOTIDE SEQUENCE [LARGE SCALE GENOMIC DNA]</scope>
    <source>
        <strain evidence="1">FR3</strain>
    </source>
</reference>
<proteinExistence type="predicted"/>
<name>A0A4E9FER5_BRUMA</name>
<dbReference type="Proteomes" id="UP000006672">
    <property type="component" value="Unassembled WGS sequence"/>
</dbReference>
<accession>A0A4E9FER5</accession>
<evidence type="ECO:0000313" key="1">
    <source>
        <dbReference type="EMBL" id="VIO94922.1"/>
    </source>
</evidence>
<dbReference type="WBParaSite" id="Bm17560.1">
    <property type="protein sequence ID" value="Bm17560.1"/>
    <property type="gene ID" value="WBGene00268703"/>
</dbReference>
<gene>
    <name evidence="1 3" type="primary">Bm17560</name>
    <name evidence="1" type="ORF">BM_BM17560</name>
</gene>
<keyword evidence="2" id="KW-1185">Reference proteome</keyword>
<reference evidence="2" key="1">
    <citation type="journal article" date="2007" name="Science">
        <title>Draft genome of the filarial nematode parasite Brugia malayi.</title>
        <authorList>
            <person name="Ghedin E."/>
            <person name="Wang S."/>
            <person name="Spiro D."/>
            <person name="Caler E."/>
            <person name="Zhao Q."/>
            <person name="Crabtree J."/>
            <person name="Allen J.E."/>
            <person name="Delcher A.L."/>
            <person name="Guiliano D.B."/>
            <person name="Miranda-Saavedra D."/>
            <person name="Angiuoli S.V."/>
            <person name="Creasy T."/>
            <person name="Amedeo P."/>
            <person name="Haas B."/>
            <person name="El-Sayed N.M."/>
            <person name="Wortman J.R."/>
            <person name="Feldblyum T."/>
            <person name="Tallon L."/>
            <person name="Schatz M."/>
            <person name="Shumway M."/>
            <person name="Koo H."/>
            <person name="Salzberg S.L."/>
            <person name="Schobel S."/>
            <person name="Pertea M."/>
            <person name="Pop M."/>
            <person name="White O."/>
            <person name="Barton G.J."/>
            <person name="Carlow C.K."/>
            <person name="Crawford M.J."/>
            <person name="Daub J."/>
            <person name="Dimmic M.W."/>
            <person name="Estes C.F."/>
            <person name="Foster J.M."/>
            <person name="Ganatra M."/>
            <person name="Gregory W.F."/>
            <person name="Johnson N.M."/>
            <person name="Jin J."/>
            <person name="Komuniecki R."/>
            <person name="Korf I."/>
            <person name="Kumar S."/>
            <person name="Laney S."/>
            <person name="Li B.W."/>
            <person name="Li W."/>
            <person name="Lindblom T.H."/>
            <person name="Lustigman S."/>
            <person name="Ma D."/>
            <person name="Maina C.V."/>
            <person name="Martin D.M."/>
            <person name="McCarter J.P."/>
            <person name="McReynolds L."/>
            <person name="Mitreva M."/>
            <person name="Nutman T.B."/>
            <person name="Parkinson J."/>
            <person name="Peregrin-Alvarez J.M."/>
            <person name="Poole C."/>
            <person name="Ren Q."/>
            <person name="Saunders L."/>
            <person name="Sluder A.E."/>
            <person name="Smith K."/>
            <person name="Stanke M."/>
            <person name="Unnasch T.R."/>
            <person name="Ware J."/>
            <person name="Wei A.D."/>
            <person name="Weil G."/>
            <person name="Williams D.J."/>
            <person name="Zhang Y."/>
            <person name="Williams S.A."/>
            <person name="Fraser-Liggett C."/>
            <person name="Slatko B."/>
            <person name="Blaxter M.L."/>
            <person name="Scott A.L."/>
        </authorList>
    </citation>
    <scope>NUCLEOTIDE SEQUENCE</scope>
    <source>
        <strain evidence="2">FR3</strain>
    </source>
</reference>
<evidence type="ECO:0000313" key="3">
    <source>
        <dbReference type="WBParaSite" id="Bm17560.1"/>
    </source>
</evidence>
<evidence type="ECO:0000313" key="2">
    <source>
        <dbReference type="Proteomes" id="UP000006672"/>
    </source>
</evidence>
<protein>
    <submittedName>
        <fullName evidence="1 3">Uncharacterized protein</fullName>
    </submittedName>
</protein>
<accession>A0A5S6PDN6</accession>
<dbReference type="GeneID" id="66058859"/>